<reference evidence="4 5" key="1">
    <citation type="submission" date="2011-08" db="EMBL/GenBank/DDBJ databases">
        <title>The Genome Sequence of Oribacterium sp. ACB7.</title>
        <authorList>
            <consortium name="The Broad Institute Genome Sequencing Platform"/>
            <person name="Earl A."/>
            <person name="Ward D."/>
            <person name="Feldgarden M."/>
            <person name="Gevers D."/>
            <person name="Sizova M."/>
            <person name="Hazen A."/>
            <person name="Epstein S."/>
            <person name="Young S.K."/>
            <person name="Zeng Q."/>
            <person name="Gargeya S."/>
            <person name="Fitzgerald M."/>
            <person name="Haas B."/>
            <person name="Abouelleil A."/>
            <person name="Alvarado L."/>
            <person name="Arachchi H.M."/>
            <person name="Berlin A."/>
            <person name="Brown A."/>
            <person name="Chapman S.B."/>
            <person name="Chen Z."/>
            <person name="Dunbar C."/>
            <person name="Freedman E."/>
            <person name="Gearin G."/>
            <person name="Gellesch M."/>
            <person name="Goldberg J."/>
            <person name="Griggs A."/>
            <person name="Gujja S."/>
            <person name="Heiman D."/>
            <person name="Howarth C."/>
            <person name="Larson L."/>
            <person name="Lui A."/>
            <person name="MacDonald P.J.P."/>
            <person name="Montmayeur A."/>
            <person name="Murphy C."/>
            <person name="Neiman D."/>
            <person name="Pearson M."/>
            <person name="Priest M."/>
            <person name="Roberts A."/>
            <person name="Saif S."/>
            <person name="Shea T."/>
            <person name="Shenoy N."/>
            <person name="Sisk P."/>
            <person name="Stolte C."/>
            <person name="Sykes S."/>
            <person name="Wortman J."/>
            <person name="Nusbaum C."/>
            <person name="Birren B."/>
        </authorList>
    </citation>
    <scope>NUCLEOTIDE SEQUENCE [LARGE SCALE GENOMIC DNA]</scope>
    <source>
        <strain evidence="4 5">ACB7</strain>
    </source>
</reference>
<keyword evidence="2" id="KW-1133">Transmembrane helix</keyword>
<dbReference type="Proteomes" id="UP000003527">
    <property type="component" value="Unassembled WGS sequence"/>
</dbReference>
<dbReference type="Pfam" id="PF05738">
    <property type="entry name" value="Cna_B"/>
    <property type="match status" value="2"/>
</dbReference>
<dbReference type="EMBL" id="AFZD01000016">
    <property type="protein sequence ID" value="EHL12035.1"/>
    <property type="molecule type" value="Genomic_DNA"/>
</dbReference>
<dbReference type="InterPro" id="IPR011050">
    <property type="entry name" value="Pectin_lyase_fold/virulence"/>
</dbReference>
<dbReference type="PATRIC" id="fig|796944.3.peg.1052"/>
<name>G9WUL7_9FIRM</name>
<gene>
    <name evidence="4" type="ORF">HMPREF9624_00342</name>
</gene>
<evidence type="ECO:0000259" key="3">
    <source>
        <dbReference type="Pfam" id="PF05738"/>
    </source>
</evidence>
<dbReference type="HOGENOM" id="CLU_020208_0_0_9"/>
<feature type="domain" description="CNA-B" evidence="3">
    <location>
        <begin position="621"/>
        <end position="704"/>
    </location>
</feature>
<dbReference type="InterPro" id="IPR008454">
    <property type="entry name" value="Collagen-bd_Cna-like_B-typ_dom"/>
</dbReference>
<dbReference type="RefSeq" id="WP_009536264.1">
    <property type="nucleotide sequence ID" value="NZ_JH414504.1"/>
</dbReference>
<sequence>MVTDCAQFIKKWVRGEVPAILVFFLAFILSASFLPSDMKFAYAREAGSIYLNGETGNDENDGMSEGNAVKTFEKAKELAGADLDIETIYINGTVDISGEISLDGTNAVLMRNPGFRDYLLRVKKGETATLKDITVDGGGLNDRLTLKSLLLVDGDLNVTDGTILENNIVLDLENWLAFGGAIYTDRDKEYKRTINMTGGIIRNNSAHQGGGIYLGRNTVLNLSGGAIEDNKAYMDRSKKSLTNAEAGGGICTYMSSTINLSGDAVISGNSATECGGGISLGSYEPYGGLKCILNMTGGVIKENKAGSAGGGIFVQTDNQKRDTDGSNIANISAGEILDNEMTGYGTSDKMFGGGGIYVNGLSQTLQGVLNLKNALITDNEALIAGGGYASCPVSTTNIFEKDGLAIYGNRAAVGQDIDIESGIFGYGAHNGFPPYTISPVMLGGTPYRWKYNNNTEVSLTRLTGVLDGSRFQTMQLHTDVTEDAQAESLATVIIKGNKSSTRGGGIGSNGGLVAGKKEITNIKVTKLWKYDDAANRPRSITVELYRKAEEDPDNPTLIGTGIMWEKDGVWELNFENLPKRDENGKLYRYTIKEQSIEGYAVLLSGNQNSGYTLTNIPETTVQVEKKWNGEKANQVEIKLLADGAEKDKAILTEDEQWTHTFSNLPRFAENDGHEIVYTVAEVALSGYTSSISGDAASGFIVTNTKTTTPPGPNPPDPNPYTPPSPVTPGRPVNPVPSTPSTPTSPNPNTPTVAGESRETPNPTEVIENDKIPTVLGESRTPAEENKRNTPTGDTSHLLLWASLLGLSILASVFYGVARTQKKRK</sequence>
<organism evidence="4 5">
    <name type="scientific">Oribacterium asaccharolyticum ACB7</name>
    <dbReference type="NCBI Taxonomy" id="796944"/>
    <lineage>
        <taxon>Bacteria</taxon>
        <taxon>Bacillati</taxon>
        <taxon>Bacillota</taxon>
        <taxon>Clostridia</taxon>
        <taxon>Lachnospirales</taxon>
        <taxon>Lachnospiraceae</taxon>
        <taxon>Oribacterium</taxon>
    </lineage>
</organism>
<evidence type="ECO:0000256" key="1">
    <source>
        <dbReference type="SAM" id="MobiDB-lite"/>
    </source>
</evidence>
<feature type="region of interest" description="Disordered" evidence="1">
    <location>
        <begin position="702"/>
        <end position="791"/>
    </location>
</feature>
<protein>
    <recommendedName>
        <fullName evidence="3">CNA-B domain-containing protein</fullName>
    </recommendedName>
</protein>
<feature type="compositionally biased region" description="Pro residues" evidence="1">
    <location>
        <begin position="709"/>
        <end position="748"/>
    </location>
</feature>
<feature type="domain" description="CNA-B" evidence="3">
    <location>
        <begin position="522"/>
        <end position="615"/>
    </location>
</feature>
<evidence type="ECO:0000313" key="5">
    <source>
        <dbReference type="Proteomes" id="UP000003527"/>
    </source>
</evidence>
<keyword evidence="2" id="KW-0472">Membrane</keyword>
<feature type="transmembrane region" description="Helical" evidence="2">
    <location>
        <begin position="12"/>
        <end position="34"/>
    </location>
</feature>
<accession>G9WUL7</accession>
<dbReference type="SUPFAM" id="SSF49478">
    <property type="entry name" value="Cna protein B-type domain"/>
    <property type="match status" value="2"/>
</dbReference>
<dbReference type="Gene3D" id="2.60.40.1140">
    <property type="entry name" value="Collagen-binding surface protein Cna, B-type domain"/>
    <property type="match status" value="2"/>
</dbReference>
<dbReference type="CDD" id="cd00222">
    <property type="entry name" value="CollagenBindB"/>
    <property type="match status" value="2"/>
</dbReference>
<comment type="caution">
    <text evidence="4">The sequence shown here is derived from an EMBL/GenBank/DDBJ whole genome shotgun (WGS) entry which is preliminary data.</text>
</comment>
<keyword evidence="2" id="KW-0812">Transmembrane</keyword>
<proteinExistence type="predicted"/>
<evidence type="ECO:0000313" key="4">
    <source>
        <dbReference type="EMBL" id="EHL12035.1"/>
    </source>
</evidence>
<feature type="transmembrane region" description="Helical" evidence="2">
    <location>
        <begin position="797"/>
        <end position="817"/>
    </location>
</feature>
<dbReference type="AlphaFoldDB" id="G9WUL7"/>
<keyword evidence="5" id="KW-1185">Reference proteome</keyword>
<evidence type="ECO:0000256" key="2">
    <source>
        <dbReference type="SAM" id="Phobius"/>
    </source>
</evidence>
<dbReference type="SUPFAM" id="SSF51126">
    <property type="entry name" value="Pectin lyase-like"/>
    <property type="match status" value="1"/>
</dbReference>